<dbReference type="InterPro" id="IPR050371">
    <property type="entry name" value="Fungal_virulence_M36"/>
</dbReference>
<keyword evidence="4 11" id="KW-0964">Secreted</keyword>
<evidence type="ECO:0000256" key="4">
    <source>
        <dbReference type="ARBA" id="ARBA00022525"/>
    </source>
</evidence>
<comment type="subcellular location">
    <subcellularLocation>
        <location evidence="2 11">Secreted</location>
    </subcellularLocation>
</comment>
<dbReference type="SUPFAM" id="SSF55486">
    <property type="entry name" value="Metalloproteases ('zincins'), catalytic domain"/>
    <property type="match status" value="1"/>
</dbReference>
<evidence type="ECO:0000256" key="8">
    <source>
        <dbReference type="ARBA" id="ARBA00022833"/>
    </source>
</evidence>
<keyword evidence="10 11" id="KW-0865">Zymogen</keyword>
<dbReference type="AlphaFoldDB" id="A0A9W8K0Q4"/>
<keyword evidence="14" id="KW-1185">Reference proteome</keyword>
<dbReference type="Pfam" id="PF02128">
    <property type="entry name" value="Peptidase_M36"/>
    <property type="match status" value="1"/>
</dbReference>
<dbReference type="PANTHER" id="PTHR33478:SF1">
    <property type="entry name" value="EXTRACELLULAR METALLOPROTEINASE MEP"/>
    <property type="match status" value="1"/>
</dbReference>
<dbReference type="EMBL" id="JANKHO010001446">
    <property type="protein sequence ID" value="KAJ3501374.1"/>
    <property type="molecule type" value="Genomic_DNA"/>
</dbReference>
<dbReference type="GO" id="GO:0005615">
    <property type="term" value="C:extracellular space"/>
    <property type="evidence" value="ECO:0007669"/>
    <property type="project" value="InterPro"/>
</dbReference>
<keyword evidence="5 11" id="KW-0645">Protease</keyword>
<feature type="compositionally biased region" description="Basic and acidic residues" evidence="12">
    <location>
        <begin position="183"/>
        <end position="193"/>
    </location>
</feature>
<evidence type="ECO:0000256" key="10">
    <source>
        <dbReference type="ARBA" id="ARBA00023145"/>
    </source>
</evidence>
<evidence type="ECO:0000256" key="3">
    <source>
        <dbReference type="ARBA" id="ARBA00006006"/>
    </source>
</evidence>
<evidence type="ECO:0000256" key="6">
    <source>
        <dbReference type="ARBA" id="ARBA00022723"/>
    </source>
</evidence>
<sequence length="390" mass="42206">MSLIFSTALIRAGQMEHAFEVLEKVLLLSELKTHINHSIPLFMIPWDENTPEELKAPVKHKDREQYLEKEGQGTVRRPYVSSASPAEAPPWLPAQATKPDEQTNLDVAIRSNNDFDIEEAEALLQTYPTSGEASLVVLTDGARNPAPSHSSPLADVLVDYPPPNHISQPVNSTEVVPRPCKTREELGRHHEPLRSTARRGSTSSSTQVPPTSGSPTPHAPRATSCFSSAAAFSAVYVVVGSDFLGVVSSNIRSTCSSINPFVSGTRATTNPLRYSNVSGLTSVHRIGEIWANILHNVYASLVAQHGWSATARTNPAGTEGNIVFLHLFLDALRLQPCNPTFVTARAAWIQADANRYNGANRCLLWRAFASRGLGVNASGFVDNTAVPSGC</sequence>
<dbReference type="InterPro" id="IPR001842">
    <property type="entry name" value="Peptidase_M36"/>
</dbReference>
<evidence type="ECO:0000256" key="12">
    <source>
        <dbReference type="SAM" id="MobiDB-lite"/>
    </source>
</evidence>
<dbReference type="OrthoDB" id="3227768at2759"/>
<evidence type="ECO:0000256" key="2">
    <source>
        <dbReference type="ARBA" id="ARBA00004613"/>
    </source>
</evidence>
<evidence type="ECO:0000256" key="11">
    <source>
        <dbReference type="RuleBase" id="RU364017"/>
    </source>
</evidence>
<keyword evidence="8 11" id="KW-0862">Zinc</keyword>
<dbReference type="GO" id="GO:0008270">
    <property type="term" value="F:zinc ion binding"/>
    <property type="evidence" value="ECO:0007669"/>
    <property type="project" value="InterPro"/>
</dbReference>
<reference evidence="13" key="1">
    <citation type="submission" date="2022-07" db="EMBL/GenBank/DDBJ databases">
        <title>Genome Sequence of Agrocybe chaxingu.</title>
        <authorList>
            <person name="Buettner E."/>
        </authorList>
    </citation>
    <scope>NUCLEOTIDE SEQUENCE</scope>
    <source>
        <strain evidence="13">MP-N11</strain>
    </source>
</reference>
<dbReference type="PANTHER" id="PTHR33478">
    <property type="entry name" value="EXTRACELLULAR METALLOPROTEINASE MEP"/>
    <property type="match status" value="1"/>
</dbReference>
<keyword evidence="7 11" id="KW-0378">Hydrolase</keyword>
<evidence type="ECO:0000256" key="7">
    <source>
        <dbReference type="ARBA" id="ARBA00022801"/>
    </source>
</evidence>
<evidence type="ECO:0000256" key="5">
    <source>
        <dbReference type="ARBA" id="ARBA00022670"/>
    </source>
</evidence>
<feature type="region of interest" description="Disordered" evidence="12">
    <location>
        <begin position="183"/>
        <end position="220"/>
    </location>
</feature>
<feature type="region of interest" description="Disordered" evidence="12">
    <location>
        <begin position="67"/>
        <end position="97"/>
    </location>
</feature>
<organism evidence="13 14">
    <name type="scientific">Agrocybe chaxingu</name>
    <dbReference type="NCBI Taxonomy" id="84603"/>
    <lineage>
        <taxon>Eukaryota</taxon>
        <taxon>Fungi</taxon>
        <taxon>Dikarya</taxon>
        <taxon>Basidiomycota</taxon>
        <taxon>Agaricomycotina</taxon>
        <taxon>Agaricomycetes</taxon>
        <taxon>Agaricomycetidae</taxon>
        <taxon>Agaricales</taxon>
        <taxon>Agaricineae</taxon>
        <taxon>Strophariaceae</taxon>
        <taxon>Agrocybe</taxon>
    </lineage>
</organism>
<dbReference type="InterPro" id="IPR027268">
    <property type="entry name" value="Peptidase_M4/M1_CTD_sf"/>
</dbReference>
<proteinExistence type="inferred from homology"/>
<evidence type="ECO:0000313" key="14">
    <source>
        <dbReference type="Proteomes" id="UP001148786"/>
    </source>
</evidence>
<dbReference type="GO" id="GO:0006508">
    <property type="term" value="P:proteolysis"/>
    <property type="evidence" value="ECO:0007669"/>
    <property type="project" value="UniProtKB-KW"/>
</dbReference>
<keyword evidence="6 11" id="KW-0479">Metal-binding</keyword>
<gene>
    <name evidence="13" type="ORF">NLJ89_g9364</name>
</gene>
<evidence type="ECO:0000256" key="1">
    <source>
        <dbReference type="ARBA" id="ARBA00001947"/>
    </source>
</evidence>
<accession>A0A9W8K0Q4</accession>
<comment type="similarity">
    <text evidence="3 11">Belongs to the peptidase M36 family.</text>
</comment>
<comment type="caution">
    <text evidence="13">The sequence shown here is derived from an EMBL/GenBank/DDBJ whole genome shotgun (WGS) entry which is preliminary data.</text>
</comment>
<feature type="compositionally biased region" description="Low complexity" evidence="12">
    <location>
        <begin position="194"/>
        <end position="216"/>
    </location>
</feature>
<name>A0A9W8K0Q4_9AGAR</name>
<keyword evidence="9 11" id="KW-0482">Metalloprotease</keyword>
<evidence type="ECO:0000256" key="9">
    <source>
        <dbReference type="ARBA" id="ARBA00023049"/>
    </source>
</evidence>
<dbReference type="EC" id="3.4.24.-" evidence="11"/>
<dbReference type="Proteomes" id="UP001148786">
    <property type="component" value="Unassembled WGS sequence"/>
</dbReference>
<dbReference type="Gene3D" id="1.10.390.10">
    <property type="entry name" value="Neutral Protease Domain 2"/>
    <property type="match status" value="1"/>
</dbReference>
<evidence type="ECO:0000313" key="13">
    <source>
        <dbReference type="EMBL" id="KAJ3501374.1"/>
    </source>
</evidence>
<comment type="cofactor">
    <cofactor evidence="1 11">
        <name>Zn(2+)</name>
        <dbReference type="ChEBI" id="CHEBI:29105"/>
    </cofactor>
</comment>
<protein>
    <recommendedName>
        <fullName evidence="11">Extracellular metalloproteinase</fullName>
        <ecNumber evidence="11">3.4.24.-</ecNumber>
    </recommendedName>
    <alternativeName>
        <fullName evidence="11">Fungalysin</fullName>
    </alternativeName>
</protein>
<dbReference type="GO" id="GO:0004222">
    <property type="term" value="F:metalloendopeptidase activity"/>
    <property type="evidence" value="ECO:0007669"/>
    <property type="project" value="InterPro"/>
</dbReference>